<evidence type="ECO:0000256" key="8">
    <source>
        <dbReference type="NCBIfam" id="TIGR01224"/>
    </source>
</evidence>
<comment type="caution">
    <text evidence="10">The sequence shown here is derived from an EMBL/GenBank/DDBJ whole genome shotgun (WGS) entry which is preliminary data.</text>
</comment>
<dbReference type="GO" id="GO:0019556">
    <property type="term" value="P:L-histidine catabolic process to glutamate and formamide"/>
    <property type="evidence" value="ECO:0007669"/>
    <property type="project" value="UniProtKB-UniRule"/>
</dbReference>
<dbReference type="NCBIfam" id="TIGR01224">
    <property type="entry name" value="hutI"/>
    <property type="match status" value="1"/>
</dbReference>
<keyword evidence="3" id="KW-0479">Metal-binding</keyword>
<dbReference type="InterPro" id="IPR005920">
    <property type="entry name" value="HutI"/>
</dbReference>
<feature type="domain" description="Amidohydrolase-related" evidence="9">
    <location>
        <begin position="68"/>
        <end position="407"/>
    </location>
</feature>
<organism evidence="10">
    <name type="scientific">candidate division WOR-3 bacterium</name>
    <dbReference type="NCBI Taxonomy" id="2052148"/>
    <lineage>
        <taxon>Bacteria</taxon>
        <taxon>Bacteria division WOR-3</taxon>
    </lineage>
</organism>
<dbReference type="Pfam" id="PF01979">
    <property type="entry name" value="Amidohydro_1"/>
    <property type="match status" value="1"/>
</dbReference>
<evidence type="ECO:0000256" key="4">
    <source>
        <dbReference type="ARBA" id="ARBA00022801"/>
    </source>
</evidence>
<dbReference type="GO" id="GO:0050480">
    <property type="term" value="F:imidazolonepropionase activity"/>
    <property type="evidence" value="ECO:0007669"/>
    <property type="project" value="UniProtKB-UniRule"/>
</dbReference>
<evidence type="ECO:0000256" key="3">
    <source>
        <dbReference type="ARBA" id="ARBA00022723"/>
    </source>
</evidence>
<dbReference type="InterPro" id="IPR011059">
    <property type="entry name" value="Metal-dep_hydrolase_composite"/>
</dbReference>
<evidence type="ECO:0000313" key="10">
    <source>
        <dbReference type="EMBL" id="HHF52886.1"/>
    </source>
</evidence>
<name>A0A7V5LT24_UNCW3</name>
<evidence type="ECO:0000259" key="9">
    <source>
        <dbReference type="Pfam" id="PF01979"/>
    </source>
</evidence>
<feature type="non-terminal residue" evidence="10">
    <location>
        <position position="414"/>
    </location>
</feature>
<dbReference type="EMBL" id="DRTX01000046">
    <property type="protein sequence ID" value="HHF52886.1"/>
    <property type="molecule type" value="Genomic_DNA"/>
</dbReference>
<dbReference type="SUPFAM" id="SSF51556">
    <property type="entry name" value="Metallo-dependent hydrolases"/>
    <property type="match status" value="1"/>
</dbReference>
<sequence length="414" mass="45184">MKVDLIIKNIGELVFFEEVHEKPELKTLNHGAVAVQGELIAEMGKEQDVLKKVEINSDTVIIDAEGKTVIPGFVDPHTHLVYAGCRHNELELRLNGKSYLEILKAGGGIIQTVKATRNSSEDELLNLAKKRIDILVSYGTTTVEIKSGYGLSTDSGLKILRPIEKLKNISPVDIISTFLGAHAIPPEFQGAREEYVNLILNEMLKEAKKYSAFCDVFLDEGAFTYEEAKRILKKAKKLGYKLKLHADELSNSGGAKLAGELGAVSADHLDYPDEEGLYKMGKSGTVAVLLPGTGFFLKSPQKPPVGLMRKLGIPIALATDHNPGSSPLYSQALSMTFGVFNYGLTPEEALMAVTLNAAKAIDMHNKVGNIKKGLQADLLILDAHSYIHLIYEVGHNLVETVIKKGKVIKSKQNS</sequence>
<dbReference type="Proteomes" id="UP000886050">
    <property type="component" value="Unassembled WGS sequence"/>
</dbReference>
<dbReference type="Gene3D" id="2.30.40.10">
    <property type="entry name" value="Urease, subunit C, domain 1"/>
    <property type="match status" value="1"/>
</dbReference>
<dbReference type="EC" id="3.5.2.7" evidence="2 8"/>
<dbReference type="InterPro" id="IPR006680">
    <property type="entry name" value="Amidohydro-rel"/>
</dbReference>
<dbReference type="InterPro" id="IPR032466">
    <property type="entry name" value="Metal_Hydrolase"/>
</dbReference>
<evidence type="ECO:0000256" key="7">
    <source>
        <dbReference type="ARBA" id="ARBA00023004"/>
    </source>
</evidence>
<dbReference type="AlphaFoldDB" id="A0A7V5LT24"/>
<reference evidence="10" key="1">
    <citation type="journal article" date="2020" name="mSystems">
        <title>Genome- and Community-Level Interaction Insights into Carbon Utilization and Element Cycling Functions of Hydrothermarchaeota in Hydrothermal Sediment.</title>
        <authorList>
            <person name="Zhou Z."/>
            <person name="Liu Y."/>
            <person name="Xu W."/>
            <person name="Pan J."/>
            <person name="Luo Z.H."/>
            <person name="Li M."/>
        </authorList>
    </citation>
    <scope>NUCLEOTIDE SEQUENCE [LARGE SCALE GENOMIC DNA]</scope>
    <source>
        <strain evidence="10">HyVt-96</strain>
    </source>
</reference>
<dbReference type="GO" id="GO:0005737">
    <property type="term" value="C:cytoplasm"/>
    <property type="evidence" value="ECO:0007669"/>
    <property type="project" value="UniProtKB-UniRule"/>
</dbReference>
<evidence type="ECO:0000256" key="2">
    <source>
        <dbReference type="ARBA" id="ARBA00012864"/>
    </source>
</evidence>
<dbReference type="HAMAP" id="MF_00372">
    <property type="entry name" value="HutI"/>
    <property type="match status" value="1"/>
</dbReference>
<dbReference type="GO" id="GO:0046872">
    <property type="term" value="F:metal ion binding"/>
    <property type="evidence" value="ECO:0007669"/>
    <property type="project" value="UniProtKB-KW"/>
</dbReference>
<dbReference type="PANTHER" id="PTHR42752">
    <property type="entry name" value="IMIDAZOLONEPROPIONASE"/>
    <property type="match status" value="1"/>
</dbReference>
<dbReference type="FunFam" id="3.20.20.140:FF:000007">
    <property type="entry name" value="Imidazolonepropionase"/>
    <property type="match status" value="1"/>
</dbReference>
<keyword evidence="5" id="KW-0369">Histidine metabolism</keyword>
<evidence type="ECO:0000256" key="5">
    <source>
        <dbReference type="ARBA" id="ARBA00022808"/>
    </source>
</evidence>
<gene>
    <name evidence="10" type="ORF">ENL43_00800</name>
</gene>
<proteinExistence type="inferred from homology"/>
<dbReference type="PANTHER" id="PTHR42752:SF1">
    <property type="entry name" value="IMIDAZOLONEPROPIONASE-RELATED"/>
    <property type="match status" value="1"/>
</dbReference>
<comment type="pathway">
    <text evidence="1">Amino-acid degradation.</text>
</comment>
<dbReference type="CDD" id="cd01296">
    <property type="entry name" value="Imidazolone-5PH"/>
    <property type="match status" value="1"/>
</dbReference>
<keyword evidence="4 10" id="KW-0378">Hydrolase</keyword>
<keyword evidence="7" id="KW-0408">Iron</keyword>
<dbReference type="SUPFAM" id="SSF51338">
    <property type="entry name" value="Composite domain of metallo-dependent hydrolases"/>
    <property type="match status" value="1"/>
</dbReference>
<evidence type="ECO:0000256" key="1">
    <source>
        <dbReference type="ARBA" id="ARBA00005023"/>
    </source>
</evidence>
<accession>A0A7V5LT24</accession>
<evidence type="ECO:0000256" key="6">
    <source>
        <dbReference type="ARBA" id="ARBA00022833"/>
    </source>
</evidence>
<dbReference type="Gene3D" id="3.20.20.140">
    <property type="entry name" value="Metal-dependent hydrolases"/>
    <property type="match status" value="1"/>
</dbReference>
<protein>
    <recommendedName>
        <fullName evidence="2 8">Imidazolonepropionase</fullName>
        <ecNumber evidence="2 8">3.5.2.7</ecNumber>
    </recommendedName>
</protein>
<keyword evidence="6" id="KW-0862">Zinc</keyword>